<comment type="caution">
    <text evidence="1">The sequence shown here is derived from an EMBL/GenBank/DDBJ whole genome shotgun (WGS) entry which is preliminary data.</text>
</comment>
<evidence type="ECO:0000313" key="1">
    <source>
        <dbReference type="EMBL" id="MDN5202231.1"/>
    </source>
</evidence>
<reference evidence="1" key="1">
    <citation type="submission" date="2023-06" db="EMBL/GenBank/DDBJ databases">
        <title>Genomic of Parafulvivirga corallium.</title>
        <authorList>
            <person name="Wang G."/>
        </authorList>
    </citation>
    <scope>NUCLEOTIDE SEQUENCE</scope>
    <source>
        <strain evidence="1">BMA10</strain>
    </source>
</reference>
<keyword evidence="2" id="KW-1185">Reference proteome</keyword>
<sequence length="251" mass="28598">MGVRLNKEILATVFVLVTLILLVSCAQDEGFGGNSHIKGKLVQQTYNDDFSLLLAEGPAKDENVFLQFGKKTVIGEKTESSYSGDFEFNNLWPGEYKIYYYSDDPDMIELEKKEMIEEITLGKGETLDLGELIVYKALDFDEGSSAITGRVFLINYRNFSEWPNLVVKDTTLAQEHEVYLTYGNHKQYDERIRTNHDGTFTFLDLIKGNYLVYLFSEDVRGGTEDIVIRSEVTISMENSVINLGDIYIEQL</sequence>
<dbReference type="RefSeq" id="WP_346752257.1">
    <property type="nucleotide sequence ID" value="NZ_JAUJEA010000004.1"/>
</dbReference>
<gene>
    <name evidence="1" type="ORF">QQ008_12675</name>
</gene>
<dbReference type="Proteomes" id="UP001172082">
    <property type="component" value="Unassembled WGS sequence"/>
</dbReference>
<name>A0ABT8KND2_9BACT</name>
<accession>A0ABT8KND2</accession>
<dbReference type="PROSITE" id="PS51257">
    <property type="entry name" value="PROKAR_LIPOPROTEIN"/>
    <property type="match status" value="1"/>
</dbReference>
<dbReference type="EMBL" id="JAUJEA010000004">
    <property type="protein sequence ID" value="MDN5202231.1"/>
    <property type="molecule type" value="Genomic_DNA"/>
</dbReference>
<protein>
    <recommendedName>
        <fullName evidence="3">Carboxypeptidase regulatory-like domain-containing protein</fullName>
    </recommendedName>
</protein>
<evidence type="ECO:0000313" key="2">
    <source>
        <dbReference type="Proteomes" id="UP001172082"/>
    </source>
</evidence>
<organism evidence="1 2">
    <name type="scientific">Splendidivirga corallicola</name>
    <dbReference type="NCBI Taxonomy" id="3051826"/>
    <lineage>
        <taxon>Bacteria</taxon>
        <taxon>Pseudomonadati</taxon>
        <taxon>Bacteroidota</taxon>
        <taxon>Cytophagia</taxon>
        <taxon>Cytophagales</taxon>
        <taxon>Splendidivirgaceae</taxon>
        <taxon>Splendidivirga</taxon>
    </lineage>
</organism>
<evidence type="ECO:0008006" key="3">
    <source>
        <dbReference type="Google" id="ProtNLM"/>
    </source>
</evidence>
<proteinExistence type="predicted"/>